<feature type="domain" description="DUF3824" evidence="2">
    <location>
        <begin position="558"/>
        <end position="601"/>
    </location>
</feature>
<feature type="domain" description="DUF3824" evidence="2">
    <location>
        <begin position="211"/>
        <end position="272"/>
    </location>
</feature>
<evidence type="ECO:0000313" key="4">
    <source>
        <dbReference type="Proteomes" id="UP000002058"/>
    </source>
</evidence>
<dbReference type="AlphaFoldDB" id="C4JEK8"/>
<feature type="compositionally biased region" description="Basic residues" evidence="1">
    <location>
        <begin position="187"/>
        <end position="204"/>
    </location>
</feature>
<feature type="compositionally biased region" description="Basic and acidic residues" evidence="1">
    <location>
        <begin position="240"/>
        <end position="249"/>
    </location>
</feature>
<protein>
    <recommendedName>
        <fullName evidence="2">DUF3824 domain-containing protein</fullName>
    </recommendedName>
</protein>
<feature type="compositionally biased region" description="Low complexity" evidence="1">
    <location>
        <begin position="7"/>
        <end position="18"/>
    </location>
</feature>
<feature type="compositionally biased region" description="Basic residues" evidence="1">
    <location>
        <begin position="697"/>
        <end position="712"/>
    </location>
</feature>
<feature type="compositionally biased region" description="Polar residues" evidence="1">
    <location>
        <begin position="654"/>
        <end position="668"/>
    </location>
</feature>
<feature type="compositionally biased region" description="Pro residues" evidence="1">
    <location>
        <begin position="565"/>
        <end position="577"/>
    </location>
</feature>
<feature type="compositionally biased region" description="Basic residues" evidence="1">
    <location>
        <begin position="349"/>
        <end position="359"/>
    </location>
</feature>
<keyword evidence="4" id="KW-1185">Reference proteome</keyword>
<dbReference type="VEuPathDB" id="FungiDB:UREG_00847"/>
<dbReference type="InterPro" id="IPR024436">
    <property type="entry name" value="DUF3824"/>
</dbReference>
<feature type="compositionally biased region" description="Low complexity" evidence="1">
    <location>
        <begin position="205"/>
        <end position="216"/>
    </location>
</feature>
<feature type="compositionally biased region" description="Low complexity" evidence="1">
    <location>
        <begin position="445"/>
        <end position="459"/>
    </location>
</feature>
<feature type="region of interest" description="Disordered" evidence="1">
    <location>
        <begin position="1"/>
        <end position="20"/>
    </location>
</feature>
<dbReference type="OMA" id="DRFDSQG"/>
<evidence type="ECO:0000256" key="1">
    <source>
        <dbReference type="SAM" id="MobiDB-lite"/>
    </source>
</evidence>
<accession>C4JEK8</accession>
<feature type="region of interest" description="Disordered" evidence="1">
    <location>
        <begin position="629"/>
        <end position="764"/>
    </location>
</feature>
<feature type="region of interest" description="Disordered" evidence="1">
    <location>
        <begin position="235"/>
        <end position="276"/>
    </location>
</feature>
<dbReference type="PANTHER" id="PTHR35487">
    <property type="entry name" value="DUF3824 DOMAIN-CONTAINING PROTEIN"/>
    <property type="match status" value="1"/>
</dbReference>
<feature type="region of interest" description="Disordered" evidence="1">
    <location>
        <begin position="560"/>
        <end position="602"/>
    </location>
</feature>
<dbReference type="GeneID" id="8437646"/>
<dbReference type="EMBL" id="CH476615">
    <property type="protein sequence ID" value="EEP76000.1"/>
    <property type="molecule type" value="Genomic_DNA"/>
</dbReference>
<organism evidence="3 4">
    <name type="scientific">Uncinocarpus reesii (strain UAMH 1704)</name>
    <dbReference type="NCBI Taxonomy" id="336963"/>
    <lineage>
        <taxon>Eukaryota</taxon>
        <taxon>Fungi</taxon>
        <taxon>Dikarya</taxon>
        <taxon>Ascomycota</taxon>
        <taxon>Pezizomycotina</taxon>
        <taxon>Eurotiomycetes</taxon>
        <taxon>Eurotiomycetidae</taxon>
        <taxon>Onygenales</taxon>
        <taxon>Onygenaceae</taxon>
        <taxon>Uncinocarpus</taxon>
    </lineage>
</organism>
<feature type="region of interest" description="Disordered" evidence="1">
    <location>
        <begin position="335"/>
        <end position="373"/>
    </location>
</feature>
<evidence type="ECO:0000259" key="2">
    <source>
        <dbReference type="Pfam" id="PF12868"/>
    </source>
</evidence>
<dbReference type="RefSeq" id="XP_002541333.1">
    <property type="nucleotide sequence ID" value="XM_002541287.1"/>
</dbReference>
<reference evidence="4" key="1">
    <citation type="journal article" date="2009" name="Genome Res.">
        <title>Comparative genomic analyses of the human fungal pathogens Coccidioides and their relatives.</title>
        <authorList>
            <person name="Sharpton T.J."/>
            <person name="Stajich J.E."/>
            <person name="Rounsley S.D."/>
            <person name="Gardner M.J."/>
            <person name="Wortman J.R."/>
            <person name="Jordar V.S."/>
            <person name="Maiti R."/>
            <person name="Kodira C.D."/>
            <person name="Neafsey D.E."/>
            <person name="Zeng Q."/>
            <person name="Hung C.-Y."/>
            <person name="McMahan C."/>
            <person name="Muszewska A."/>
            <person name="Grynberg M."/>
            <person name="Mandel M.A."/>
            <person name="Kellner E.M."/>
            <person name="Barker B.M."/>
            <person name="Galgiani J.N."/>
            <person name="Orbach M.J."/>
            <person name="Kirkland T.N."/>
            <person name="Cole G.T."/>
            <person name="Henn M.R."/>
            <person name="Birren B.W."/>
            <person name="Taylor J.W."/>
        </authorList>
    </citation>
    <scope>NUCLEOTIDE SEQUENCE [LARGE SCALE GENOMIC DNA]</scope>
    <source>
        <strain evidence="4">UAMH 1704</strain>
    </source>
</reference>
<feature type="compositionally biased region" description="Basic and acidic residues" evidence="1">
    <location>
        <begin position="460"/>
        <end position="477"/>
    </location>
</feature>
<feature type="compositionally biased region" description="Basic residues" evidence="1">
    <location>
        <begin position="161"/>
        <end position="177"/>
    </location>
</feature>
<dbReference type="InParanoid" id="C4JEK8"/>
<dbReference type="eggNOG" id="ENOG502QW3V">
    <property type="taxonomic scope" value="Eukaryota"/>
</dbReference>
<dbReference type="Proteomes" id="UP000002058">
    <property type="component" value="Unassembled WGS sequence"/>
</dbReference>
<feature type="region of interest" description="Disordered" evidence="1">
    <location>
        <begin position="161"/>
        <end position="216"/>
    </location>
</feature>
<gene>
    <name evidence="3" type="ORF">UREG_00847</name>
</gene>
<name>C4JEK8_UNCRE</name>
<feature type="compositionally biased region" description="Basic residues" evidence="1">
    <location>
        <begin position="400"/>
        <end position="414"/>
    </location>
</feature>
<sequence length="764" mass="87101">MNVPAVYRGSNYSSYSPRSDSDYQIIHRSEAMDDRMMVRHEPREDDYYYHRRVREYDHGHQYPEYEVRSYRTESPGRRSRRRRCSSDEDLVYVRRNDREESPHHYRRHLAEGALVGVGAAELIRHQSKKSDKGQGSTIARLGKDVGAGTLGVLAADAIVRARSRHRSKSRPRSKSRRRCESLDRGRDYHRHRYRYHHRRYHKGGSRSSSSSRSRARTLAGLGLGAAAIAGAVALAKKHSEKNEKREKSSTRRSRSRRRRSSSTSSSSDARDPEHRNKRMAEAGLAGAAVAGLIEHARSKSRSRKGRSRSRIRTGIPIAAAGLGSAAIAAMYEKTKAKKEENKEKEARRARSRSRSKSRARSYPDAPAGVPTHLIEYGEDPVYGRIPASDYYGRPESPHYVARRHSRSSRSRRRSPSTESWSSSDRESRKHRRSKRSGRSRSRDLATAGLAAAGAAGIAAHEYKQRKERKKNERDRGMNKRKRKSRPVICTMIHMTLRPLTHPPLLHQVLPRTLTIITTRRQINSRRHLPLQLRLTLSHTALLIIRRLLGLHQCRRQIKSHITPADYPPPPGAPPPPQHYHYAPPTAQDPYAPRQPRGDENVSAVPQSTLPIEQHQDEYEGVNYRDLFSQRSSHPFPTKRQSSHPEGATHESRPRSSSQPAAKTVQFNLQPDYASADSYTEKGYETDDSDSTIDGYNRSRHHDTRRHPRHQPSHSRTPSPVASKRESQFQVPVRPSGNHNSDSDSTVDLPDRFDSRGQPVSTTWW</sequence>
<proteinExistence type="predicted"/>
<dbReference type="HOGENOM" id="CLU_010781_1_0_1"/>
<evidence type="ECO:0000313" key="3">
    <source>
        <dbReference type="EMBL" id="EEP76000.1"/>
    </source>
</evidence>
<feature type="domain" description="DUF3824" evidence="2">
    <location>
        <begin position="306"/>
        <end position="391"/>
    </location>
</feature>
<feature type="compositionally biased region" description="Basic residues" evidence="1">
    <location>
        <begin position="298"/>
        <end position="311"/>
    </location>
</feature>
<feature type="compositionally biased region" description="Basic residues" evidence="1">
    <location>
        <begin position="250"/>
        <end position="260"/>
    </location>
</feature>
<feature type="compositionally biased region" description="Polar residues" evidence="1">
    <location>
        <begin position="736"/>
        <end position="745"/>
    </location>
</feature>
<feature type="compositionally biased region" description="Basic and acidic residues" evidence="1">
    <location>
        <begin position="335"/>
        <end position="348"/>
    </location>
</feature>
<dbReference type="OrthoDB" id="4206582at2759"/>
<feature type="domain" description="DUF3824" evidence="2">
    <location>
        <begin position="438"/>
        <end position="482"/>
    </location>
</feature>
<dbReference type="Pfam" id="PF12868">
    <property type="entry name" value="DUF3824"/>
    <property type="match status" value="4"/>
</dbReference>
<dbReference type="PANTHER" id="PTHR35487:SF1">
    <property type="entry name" value="DUF3824 DOMAIN-CONTAINING PROTEIN"/>
    <property type="match status" value="1"/>
</dbReference>
<dbReference type="KEGG" id="ure:UREG_00847"/>
<feature type="region of interest" description="Disordered" evidence="1">
    <location>
        <begin position="293"/>
        <end position="312"/>
    </location>
</feature>
<feature type="region of interest" description="Disordered" evidence="1">
    <location>
        <begin position="387"/>
        <end position="486"/>
    </location>
</feature>
<feature type="compositionally biased region" description="Basic residues" evidence="1">
    <location>
        <begin position="428"/>
        <end position="439"/>
    </location>
</feature>